<evidence type="ECO:0000313" key="2">
    <source>
        <dbReference type="EMBL" id="BBE43020.1"/>
    </source>
</evidence>
<evidence type="ECO:0000259" key="1">
    <source>
        <dbReference type="PROSITE" id="PS50880"/>
    </source>
</evidence>
<reference evidence="2 3" key="1">
    <citation type="journal article" date="2019" name="ISME J.">
        <title>Isolation and characterization of a thermophilic sulfur- and iron-reducing thaumarchaeote from a terrestrial acidic hot spring.</title>
        <authorList>
            <person name="Kato S."/>
            <person name="Itoh T."/>
            <person name="Yuki M."/>
            <person name="Nagamori M."/>
            <person name="Ohnishi M."/>
            <person name="Uematsu K."/>
            <person name="Suzuki K."/>
            <person name="Takashina T."/>
            <person name="Ohkuma M."/>
        </authorList>
    </citation>
    <scope>NUCLEOTIDE SEQUENCE [LARGE SCALE GENOMIC DNA]</scope>
    <source>
        <strain evidence="2 3">NAS-02</strain>
    </source>
</reference>
<dbReference type="Gene3D" id="3.40.1360.10">
    <property type="match status" value="1"/>
</dbReference>
<dbReference type="PANTHER" id="PTHR39964">
    <property type="entry name" value="UPF0292 PROTEIN TK1411"/>
    <property type="match status" value="1"/>
</dbReference>
<keyword evidence="3" id="KW-1185">Reference proteome</keyword>
<accession>A0A4V0P1V3</accession>
<dbReference type="PANTHER" id="PTHR39964:SF2">
    <property type="entry name" value="UPF0292 PROTEIN MJ1624"/>
    <property type="match status" value="1"/>
</dbReference>
<dbReference type="EMBL" id="AP018732">
    <property type="protein sequence ID" value="BBE43020.1"/>
    <property type="molecule type" value="Genomic_DNA"/>
</dbReference>
<dbReference type="PROSITE" id="PS50880">
    <property type="entry name" value="TOPRIM"/>
    <property type="match status" value="1"/>
</dbReference>
<dbReference type="InterPro" id="IPR006171">
    <property type="entry name" value="TOPRIM_dom"/>
</dbReference>
<proteinExistence type="predicted"/>
<organism evidence="2 3">
    <name type="scientific">Conexivisphaera calida</name>
    <dbReference type="NCBI Taxonomy" id="1874277"/>
    <lineage>
        <taxon>Archaea</taxon>
        <taxon>Nitrososphaerota</taxon>
        <taxon>Conexivisphaeria</taxon>
        <taxon>Conexivisphaerales</taxon>
        <taxon>Conexivisphaeraceae</taxon>
        <taxon>Conexivisphaera</taxon>
    </lineage>
</organism>
<evidence type="ECO:0000313" key="3">
    <source>
        <dbReference type="Proteomes" id="UP000509448"/>
    </source>
</evidence>
<feature type="domain" description="Toprim" evidence="1">
    <location>
        <begin position="1"/>
        <end position="80"/>
    </location>
</feature>
<sequence>MVEGSRDEKALRAAGYLGPLIKVKPLGYRARSLGEKISTEYRKAVLLVDFDREGSKLARSISRELSFYGVEVDANFRESFFEAFYGEVREVEALRRLTEEGSESAGLKWI</sequence>
<protein>
    <recommendedName>
        <fullName evidence="1">Toprim domain-containing protein</fullName>
    </recommendedName>
</protein>
<gene>
    <name evidence="2" type="ORF">NAS2_1650</name>
</gene>
<dbReference type="KEGG" id="ccai:NAS2_1650"/>
<dbReference type="AlphaFoldDB" id="A0A4V0P1V3"/>
<name>A0A4V0P1V3_9ARCH</name>
<dbReference type="Proteomes" id="UP000509448">
    <property type="component" value="Chromosome"/>
</dbReference>